<gene>
    <name evidence="1" type="ORF">METZ01_LOCUS348207</name>
</gene>
<dbReference type="AlphaFoldDB" id="A0A382RCC8"/>
<sequence length="139" mass="15233">VTLLGVELHAQYVVPGDSRDERCSVNRRTDDVPFVSRNRGVRVDEVVTGVAVQSIENWVRSTCLHAGPSHVWNRDRPVGRYLGETSDYTGDEAKTFGGPFLTGIKQQLHAEADPEDGGSSGHCLSEGFIKSPLDECRHA</sequence>
<organism evidence="1">
    <name type="scientific">marine metagenome</name>
    <dbReference type="NCBI Taxonomy" id="408172"/>
    <lineage>
        <taxon>unclassified sequences</taxon>
        <taxon>metagenomes</taxon>
        <taxon>ecological metagenomes</taxon>
    </lineage>
</organism>
<reference evidence="1" key="1">
    <citation type="submission" date="2018-05" db="EMBL/GenBank/DDBJ databases">
        <authorList>
            <person name="Lanie J.A."/>
            <person name="Ng W.-L."/>
            <person name="Kazmierczak K.M."/>
            <person name="Andrzejewski T.M."/>
            <person name="Davidsen T.M."/>
            <person name="Wayne K.J."/>
            <person name="Tettelin H."/>
            <person name="Glass J.I."/>
            <person name="Rusch D."/>
            <person name="Podicherti R."/>
            <person name="Tsui H.-C.T."/>
            <person name="Winkler M.E."/>
        </authorList>
    </citation>
    <scope>NUCLEOTIDE SEQUENCE</scope>
</reference>
<feature type="non-terminal residue" evidence="1">
    <location>
        <position position="1"/>
    </location>
</feature>
<proteinExistence type="predicted"/>
<dbReference type="EMBL" id="UINC01120710">
    <property type="protein sequence ID" value="SVC95353.1"/>
    <property type="molecule type" value="Genomic_DNA"/>
</dbReference>
<protein>
    <submittedName>
        <fullName evidence="1">Uncharacterized protein</fullName>
    </submittedName>
</protein>
<evidence type="ECO:0000313" key="1">
    <source>
        <dbReference type="EMBL" id="SVC95353.1"/>
    </source>
</evidence>
<feature type="non-terminal residue" evidence="1">
    <location>
        <position position="139"/>
    </location>
</feature>
<name>A0A382RCC8_9ZZZZ</name>
<accession>A0A382RCC8</accession>